<dbReference type="PANTHER" id="PTHR43776:SF8">
    <property type="entry name" value="ABC TRANSPORTER, ATP-BINDING PROTEIN"/>
    <property type="match status" value="1"/>
</dbReference>
<evidence type="ECO:0000259" key="4">
    <source>
        <dbReference type="PROSITE" id="PS50893"/>
    </source>
</evidence>
<keyword evidence="1" id="KW-0813">Transport</keyword>
<dbReference type="EMBL" id="SHLA01000001">
    <property type="protein sequence ID" value="RZU63563.1"/>
    <property type="molecule type" value="Genomic_DNA"/>
</dbReference>
<keyword evidence="2" id="KW-0547">Nucleotide-binding</keyword>
<protein>
    <submittedName>
        <fullName evidence="5">Peptide/nickel transport system ATP-binding protein</fullName>
    </submittedName>
</protein>
<accession>A0A4Q8AIC6</accession>
<dbReference type="OrthoDB" id="8481147at2"/>
<dbReference type="InterPro" id="IPR003439">
    <property type="entry name" value="ABC_transporter-like_ATP-bd"/>
</dbReference>
<proteinExistence type="predicted"/>
<dbReference type="GO" id="GO:0016887">
    <property type="term" value="F:ATP hydrolysis activity"/>
    <property type="evidence" value="ECO:0007669"/>
    <property type="project" value="InterPro"/>
</dbReference>
<evidence type="ECO:0000256" key="3">
    <source>
        <dbReference type="ARBA" id="ARBA00022840"/>
    </source>
</evidence>
<keyword evidence="3 5" id="KW-0067">ATP-binding</keyword>
<dbReference type="AlphaFoldDB" id="A0A4Q8AIC6"/>
<dbReference type="InterPro" id="IPR027417">
    <property type="entry name" value="P-loop_NTPase"/>
</dbReference>
<dbReference type="Proteomes" id="UP000292685">
    <property type="component" value="Unassembled WGS sequence"/>
</dbReference>
<sequence length="321" mass="34962">MSTTTAPPAAGTPAVRIRGLNKTFTSGSFVSRTRLRALRDIELEIGAGEIVALVGESGSGKSTLARCIARLEQPETGSLEVFGENVLATQRRGASRGYRRCVQMVFQDPFGSLNPTHRVEHVLERSLCVHGKAGSNVRARLVELVESVDLDPAVLSAFPHELSGGQRQRIAIARVLAVEPEVILADEPTSMLDVSVRIGVLNLLAKLRDEHGIAILYVTHDLASARYLADRTIVMNAGSMVEGGPSMRLLDDPQHPYTRLLVGAVPDPERTEPFDPDARAELRREIADWTAAPGQRREVVDAATAHWVLTPHEHTSRQENA</sequence>
<feature type="domain" description="ABC transporter" evidence="4">
    <location>
        <begin position="15"/>
        <end position="262"/>
    </location>
</feature>
<reference evidence="5 6" key="1">
    <citation type="submission" date="2019-02" db="EMBL/GenBank/DDBJ databases">
        <title>Sequencing the genomes of 1000 actinobacteria strains.</title>
        <authorList>
            <person name="Klenk H.-P."/>
        </authorList>
    </citation>
    <scope>NUCLEOTIDE SEQUENCE [LARGE SCALE GENOMIC DNA]</scope>
    <source>
        <strain evidence="5 6">DSM 17364</strain>
    </source>
</reference>
<gene>
    <name evidence="5" type="ORF">EV380_3184</name>
</gene>
<dbReference type="GO" id="GO:0055085">
    <property type="term" value="P:transmembrane transport"/>
    <property type="evidence" value="ECO:0007669"/>
    <property type="project" value="UniProtKB-ARBA"/>
</dbReference>
<dbReference type="PROSITE" id="PS00211">
    <property type="entry name" value="ABC_TRANSPORTER_1"/>
    <property type="match status" value="1"/>
</dbReference>
<evidence type="ECO:0000313" key="6">
    <source>
        <dbReference type="Proteomes" id="UP000292685"/>
    </source>
</evidence>
<dbReference type="InterPro" id="IPR013563">
    <property type="entry name" value="Oligopep_ABC_C"/>
</dbReference>
<dbReference type="SMART" id="SM00382">
    <property type="entry name" value="AAA"/>
    <property type="match status" value="1"/>
</dbReference>
<evidence type="ECO:0000313" key="5">
    <source>
        <dbReference type="EMBL" id="RZU63563.1"/>
    </source>
</evidence>
<organism evidence="5 6">
    <name type="scientific">Zhihengliuella halotolerans</name>
    <dbReference type="NCBI Taxonomy" id="370736"/>
    <lineage>
        <taxon>Bacteria</taxon>
        <taxon>Bacillati</taxon>
        <taxon>Actinomycetota</taxon>
        <taxon>Actinomycetes</taxon>
        <taxon>Micrococcales</taxon>
        <taxon>Micrococcaceae</taxon>
        <taxon>Zhihengliuella</taxon>
    </lineage>
</organism>
<dbReference type="Gene3D" id="3.40.50.300">
    <property type="entry name" value="P-loop containing nucleotide triphosphate hydrolases"/>
    <property type="match status" value="1"/>
</dbReference>
<dbReference type="InterPro" id="IPR050319">
    <property type="entry name" value="ABC_transp_ATP-bind"/>
</dbReference>
<dbReference type="InterPro" id="IPR017871">
    <property type="entry name" value="ABC_transporter-like_CS"/>
</dbReference>
<dbReference type="GO" id="GO:0005524">
    <property type="term" value="F:ATP binding"/>
    <property type="evidence" value="ECO:0007669"/>
    <property type="project" value="UniProtKB-KW"/>
</dbReference>
<evidence type="ECO:0000256" key="1">
    <source>
        <dbReference type="ARBA" id="ARBA00022448"/>
    </source>
</evidence>
<name>A0A4Q8AIC6_9MICC</name>
<dbReference type="GO" id="GO:0015833">
    <property type="term" value="P:peptide transport"/>
    <property type="evidence" value="ECO:0007669"/>
    <property type="project" value="InterPro"/>
</dbReference>
<comment type="caution">
    <text evidence="5">The sequence shown here is derived from an EMBL/GenBank/DDBJ whole genome shotgun (WGS) entry which is preliminary data.</text>
</comment>
<keyword evidence="6" id="KW-1185">Reference proteome</keyword>
<dbReference type="Pfam" id="PF08352">
    <property type="entry name" value="oligo_HPY"/>
    <property type="match status" value="1"/>
</dbReference>
<dbReference type="RefSeq" id="WP_130451910.1">
    <property type="nucleotide sequence ID" value="NZ_SHLA01000001.1"/>
</dbReference>
<evidence type="ECO:0000256" key="2">
    <source>
        <dbReference type="ARBA" id="ARBA00022741"/>
    </source>
</evidence>
<dbReference type="CDD" id="cd03257">
    <property type="entry name" value="ABC_NikE_OppD_transporters"/>
    <property type="match status" value="1"/>
</dbReference>
<dbReference type="PROSITE" id="PS50893">
    <property type="entry name" value="ABC_TRANSPORTER_2"/>
    <property type="match status" value="1"/>
</dbReference>
<dbReference type="Pfam" id="PF00005">
    <property type="entry name" value="ABC_tran"/>
    <property type="match status" value="1"/>
</dbReference>
<dbReference type="InterPro" id="IPR003593">
    <property type="entry name" value="AAA+_ATPase"/>
</dbReference>
<dbReference type="PANTHER" id="PTHR43776">
    <property type="entry name" value="TRANSPORT ATP-BINDING PROTEIN"/>
    <property type="match status" value="1"/>
</dbReference>
<dbReference type="SUPFAM" id="SSF52540">
    <property type="entry name" value="P-loop containing nucleoside triphosphate hydrolases"/>
    <property type="match status" value="1"/>
</dbReference>